<dbReference type="EMBL" id="AP017657">
    <property type="protein sequence ID" value="BAV66777.1"/>
    <property type="molecule type" value="Genomic_DNA"/>
</dbReference>
<protein>
    <submittedName>
        <fullName evidence="1">Uncharacterized protein</fullName>
    </submittedName>
</protein>
<organism evidence="1 2">
    <name type="scientific">Sphingobium cloacae</name>
    <dbReference type="NCBI Taxonomy" id="120107"/>
    <lineage>
        <taxon>Bacteria</taxon>
        <taxon>Pseudomonadati</taxon>
        <taxon>Pseudomonadota</taxon>
        <taxon>Alphaproteobacteria</taxon>
        <taxon>Sphingomonadales</taxon>
        <taxon>Sphingomonadaceae</taxon>
        <taxon>Sphingobium</taxon>
    </lineage>
</organism>
<dbReference type="KEGG" id="sclo:SCLO_3001100"/>
<keyword evidence="2" id="KW-1185">Reference proteome</keyword>
<dbReference type="RefSeq" id="WP_020818489.1">
    <property type="nucleotide sequence ID" value="NZ_AP017657.1"/>
</dbReference>
<geneLocation type="plasmid" evidence="2">
    <name>psclo_3 dna</name>
</geneLocation>
<accession>A0A1E1F8G0</accession>
<evidence type="ECO:0000313" key="1">
    <source>
        <dbReference type="EMBL" id="BAV66777.1"/>
    </source>
</evidence>
<dbReference type="OrthoDB" id="7478066at2"/>
<proteinExistence type="predicted"/>
<gene>
    <name evidence="1" type="ORF">SCLO_3001100</name>
</gene>
<dbReference type="AlphaFoldDB" id="A0A1E1F8G0"/>
<keyword evidence="1" id="KW-0614">Plasmid</keyword>
<sequence length="154" mass="16725">MVKRKVARRGFEMKWMAVVIAGSALLAQGGLATAKESALPPRECAAKAQAAAMKLRDMASAIEAEAAYAERHGGAFSPELTQEFVQWYRAQSAKAGSELPDLGKTDLTVDEARARQAAVDRFQRERSDRQNAMVAAIHREAARGCPVLDRPASR</sequence>
<evidence type="ECO:0000313" key="2">
    <source>
        <dbReference type="Proteomes" id="UP000218272"/>
    </source>
</evidence>
<reference evidence="1 2" key="1">
    <citation type="submission" date="2016-10" db="EMBL/GenBank/DDBJ databases">
        <title>Complete Genome Sequence of the Nonylphenol-Degrading Bacterium Sphingobium cloacae JCM 10874T.</title>
        <authorList>
            <person name="Ootsuka M."/>
            <person name="Nishizawa T."/>
            <person name="Ohta H."/>
        </authorList>
    </citation>
    <scope>NUCLEOTIDE SEQUENCE [LARGE SCALE GENOMIC DNA]</scope>
    <source>
        <strain evidence="1 2">JCM 10874</strain>
        <plasmid evidence="2">psclo_3 dna</plasmid>
    </source>
</reference>
<name>A0A1E1F8G0_9SPHN</name>
<dbReference type="Proteomes" id="UP000218272">
    <property type="component" value="Plasmid pSCLO_3"/>
</dbReference>